<dbReference type="GO" id="GO:0016998">
    <property type="term" value="P:cell wall macromolecule catabolic process"/>
    <property type="evidence" value="ECO:0007669"/>
    <property type="project" value="InterPro"/>
</dbReference>
<evidence type="ECO:0000256" key="2">
    <source>
        <dbReference type="ARBA" id="ARBA00022801"/>
    </source>
</evidence>
<dbReference type="SUPFAM" id="SSF51445">
    <property type="entry name" value="(Trans)glycosidases"/>
    <property type="match status" value="1"/>
</dbReference>
<comment type="catalytic activity">
    <reaction evidence="4">
        <text>Hydrolysis of (1-&gt;4)-beta-linkages between N-acetylmuramic acid and N-acetyl-D-glucosamine residues in a peptidoglycan and between N-acetyl-D-glucosamine residues in chitodextrins.</text>
        <dbReference type="EC" id="3.2.1.17"/>
    </reaction>
</comment>
<proteinExistence type="inferred from homology"/>
<sequence length="209" mass="23325">MQGRSAGKVTGIDVSNNNGSINWEKVKKTGYKFAYIKASEGTNFKDTLFVSNVQKAKEAGIKTGAYHFARPSGSVEDGKEEADHFITMMNKAQTDLIPALDLEATKLNMDQTAEWVETFISHVKKSTGKNVIIYTGLWFMDRYPGLSKKLSKYPLWVSYYKESAPPDNGWDNWTIWQYTSKGDVPGISGNADLNVATSLEHLLVKKKEA</sequence>
<dbReference type="SMART" id="SM00641">
    <property type="entry name" value="Glyco_25"/>
    <property type="match status" value="1"/>
</dbReference>
<dbReference type="PANTHER" id="PTHR34135">
    <property type="entry name" value="LYSOZYME"/>
    <property type="match status" value="1"/>
</dbReference>
<comment type="similarity">
    <text evidence="1 4">Belongs to the glycosyl hydrolase 25 family.</text>
</comment>
<evidence type="ECO:0000313" key="5">
    <source>
        <dbReference type="EMBL" id="MXQ52484.1"/>
    </source>
</evidence>
<evidence type="ECO:0000256" key="3">
    <source>
        <dbReference type="ARBA" id="ARBA00023295"/>
    </source>
</evidence>
<dbReference type="PROSITE" id="PS51904">
    <property type="entry name" value="GLYCOSYL_HYDROL_F25_2"/>
    <property type="match status" value="1"/>
</dbReference>
<dbReference type="PANTHER" id="PTHR34135:SF2">
    <property type="entry name" value="LYSOZYME"/>
    <property type="match status" value="1"/>
</dbReference>
<dbReference type="GO" id="GO:0009253">
    <property type="term" value="P:peptidoglycan catabolic process"/>
    <property type="evidence" value="ECO:0007669"/>
    <property type="project" value="InterPro"/>
</dbReference>
<comment type="caution">
    <text evidence="5">The sequence shown here is derived from an EMBL/GenBank/DDBJ whole genome shotgun (WGS) entry which is preliminary data.</text>
</comment>
<evidence type="ECO:0000256" key="1">
    <source>
        <dbReference type="ARBA" id="ARBA00010646"/>
    </source>
</evidence>
<dbReference type="RefSeq" id="WP_160799503.1">
    <property type="nucleotide sequence ID" value="NZ_WUUL01000001.1"/>
</dbReference>
<dbReference type="InterPro" id="IPR002053">
    <property type="entry name" value="Glyco_hydro_25"/>
</dbReference>
<keyword evidence="6" id="KW-1185">Reference proteome</keyword>
<dbReference type="Proteomes" id="UP000430692">
    <property type="component" value="Unassembled WGS sequence"/>
</dbReference>
<protein>
    <recommendedName>
        <fullName evidence="4">Lysozyme</fullName>
        <ecNumber evidence="4">3.2.1.17</ecNumber>
    </recommendedName>
</protein>
<dbReference type="InterPro" id="IPR017853">
    <property type="entry name" value="GH"/>
</dbReference>
<dbReference type="InterPro" id="IPR018077">
    <property type="entry name" value="Glyco_hydro_fam25_subgr"/>
</dbReference>
<dbReference type="InterPro" id="IPR008270">
    <property type="entry name" value="Glyco_hydro_25_AS"/>
</dbReference>
<evidence type="ECO:0000256" key="4">
    <source>
        <dbReference type="RuleBase" id="RU361176"/>
    </source>
</evidence>
<dbReference type="PROSITE" id="PS00953">
    <property type="entry name" value="GLYCOSYL_HYDROL_F25_1"/>
    <property type="match status" value="1"/>
</dbReference>
<dbReference type="EC" id="3.2.1.17" evidence="4"/>
<dbReference type="Pfam" id="PF01183">
    <property type="entry name" value="Glyco_hydro_25"/>
    <property type="match status" value="1"/>
</dbReference>
<reference evidence="5 6" key="1">
    <citation type="submission" date="2019-12" db="EMBL/GenBank/DDBJ databases">
        <title>Whole-genome analyses of novel actinobacteria.</title>
        <authorList>
            <person name="Sahin N."/>
            <person name="Saygin H."/>
        </authorList>
    </citation>
    <scope>NUCLEOTIDE SEQUENCE [LARGE SCALE GENOMIC DNA]</scope>
    <source>
        <strain evidence="5 6">KC615</strain>
    </source>
</reference>
<dbReference type="GO" id="GO:0003796">
    <property type="term" value="F:lysozyme activity"/>
    <property type="evidence" value="ECO:0007669"/>
    <property type="project" value="UniProtKB-EC"/>
</dbReference>
<keyword evidence="3 4" id="KW-0326">Glycosidase</keyword>
<evidence type="ECO:0000313" key="6">
    <source>
        <dbReference type="Proteomes" id="UP000430692"/>
    </source>
</evidence>
<keyword evidence="2 4" id="KW-0378">Hydrolase</keyword>
<gene>
    <name evidence="5" type="ORF">GSM42_01685</name>
</gene>
<accession>A0A6I4VVD5</accession>
<dbReference type="AlphaFoldDB" id="A0A6I4VVD5"/>
<dbReference type="Gene3D" id="3.20.20.80">
    <property type="entry name" value="Glycosidases"/>
    <property type="match status" value="1"/>
</dbReference>
<organism evidence="5 6">
    <name type="scientific">Shimazuella alba</name>
    <dbReference type="NCBI Taxonomy" id="2690964"/>
    <lineage>
        <taxon>Bacteria</taxon>
        <taxon>Bacillati</taxon>
        <taxon>Bacillota</taxon>
        <taxon>Bacilli</taxon>
        <taxon>Bacillales</taxon>
        <taxon>Thermoactinomycetaceae</taxon>
        <taxon>Shimazuella</taxon>
    </lineage>
</organism>
<dbReference type="CDD" id="cd00599">
    <property type="entry name" value="GH25_muramidase"/>
    <property type="match status" value="1"/>
</dbReference>
<dbReference type="EMBL" id="WUUL01000001">
    <property type="protein sequence ID" value="MXQ52484.1"/>
    <property type="molecule type" value="Genomic_DNA"/>
</dbReference>
<dbReference type="GO" id="GO:0016052">
    <property type="term" value="P:carbohydrate catabolic process"/>
    <property type="evidence" value="ECO:0007669"/>
    <property type="project" value="TreeGrafter"/>
</dbReference>
<name>A0A6I4VVD5_9BACL</name>